<dbReference type="AlphaFoldDB" id="A0A8J2Z567"/>
<dbReference type="Proteomes" id="UP000636949">
    <property type="component" value="Unassembled WGS sequence"/>
</dbReference>
<dbReference type="GO" id="GO:0005886">
    <property type="term" value="C:plasma membrane"/>
    <property type="evidence" value="ECO:0007669"/>
    <property type="project" value="UniProtKB-SubCell"/>
</dbReference>
<proteinExistence type="predicted"/>
<name>A0A8J2Z567_9GAMM</name>
<evidence type="ECO:0000313" key="9">
    <source>
        <dbReference type="Proteomes" id="UP000636949"/>
    </source>
</evidence>
<dbReference type="Pfam" id="PF02656">
    <property type="entry name" value="DUF202"/>
    <property type="match status" value="1"/>
</dbReference>
<reference evidence="8" key="2">
    <citation type="submission" date="2020-09" db="EMBL/GenBank/DDBJ databases">
        <authorList>
            <person name="Sun Q."/>
            <person name="Zhou Y."/>
        </authorList>
    </citation>
    <scope>NUCLEOTIDE SEQUENCE</scope>
    <source>
        <strain evidence="8">CGMCC 1.15758</strain>
    </source>
</reference>
<evidence type="ECO:0000256" key="1">
    <source>
        <dbReference type="ARBA" id="ARBA00004651"/>
    </source>
</evidence>
<organism evidence="8 9">
    <name type="scientific">Cysteiniphilum litorale</name>
    <dbReference type="NCBI Taxonomy" id="2056700"/>
    <lineage>
        <taxon>Bacteria</taxon>
        <taxon>Pseudomonadati</taxon>
        <taxon>Pseudomonadota</taxon>
        <taxon>Gammaproteobacteria</taxon>
        <taxon>Thiotrichales</taxon>
        <taxon>Fastidiosibacteraceae</taxon>
        <taxon>Cysteiniphilum</taxon>
    </lineage>
</organism>
<keyword evidence="9" id="KW-1185">Reference proteome</keyword>
<evidence type="ECO:0000313" key="8">
    <source>
        <dbReference type="EMBL" id="GGG00046.1"/>
    </source>
</evidence>
<dbReference type="InterPro" id="IPR003807">
    <property type="entry name" value="DUF202"/>
</dbReference>
<feature type="domain" description="DUF202" evidence="7">
    <location>
        <begin position="7"/>
        <end position="83"/>
    </location>
</feature>
<dbReference type="RefSeq" id="WP_117002945.1">
    <property type="nucleotide sequence ID" value="NZ_BMJS01000018.1"/>
</dbReference>
<dbReference type="OrthoDB" id="582337at2"/>
<keyword evidence="2" id="KW-1003">Cell membrane</keyword>
<evidence type="ECO:0000256" key="6">
    <source>
        <dbReference type="SAM" id="Phobius"/>
    </source>
</evidence>
<feature type="transmembrane region" description="Helical" evidence="6">
    <location>
        <begin position="60"/>
        <end position="82"/>
    </location>
</feature>
<sequence>MIEHFNDHAANERTYLSWVRTAIALMAFGFLIEKFDIFLRIMAKGVGVRASNMMSQSAEIIGILIMLIAVVIIIISSVRFAINRKNITAVETISYKTRVPDIFLGLLLLVITVFMVTYAWYMLIY</sequence>
<protein>
    <recommendedName>
        <fullName evidence="7">DUF202 domain-containing protein</fullName>
    </recommendedName>
</protein>
<evidence type="ECO:0000259" key="7">
    <source>
        <dbReference type="Pfam" id="PF02656"/>
    </source>
</evidence>
<dbReference type="PANTHER" id="PTHR34187:SF2">
    <property type="entry name" value="DUF202 DOMAIN-CONTAINING PROTEIN"/>
    <property type="match status" value="1"/>
</dbReference>
<feature type="transmembrane region" description="Helical" evidence="6">
    <location>
        <begin position="15"/>
        <end position="39"/>
    </location>
</feature>
<evidence type="ECO:0000256" key="3">
    <source>
        <dbReference type="ARBA" id="ARBA00022692"/>
    </source>
</evidence>
<evidence type="ECO:0000256" key="2">
    <source>
        <dbReference type="ARBA" id="ARBA00022475"/>
    </source>
</evidence>
<dbReference type="EMBL" id="BMJS01000018">
    <property type="protein sequence ID" value="GGG00046.1"/>
    <property type="molecule type" value="Genomic_DNA"/>
</dbReference>
<dbReference type="PANTHER" id="PTHR34187">
    <property type="entry name" value="FGR18P"/>
    <property type="match status" value="1"/>
</dbReference>
<dbReference type="InterPro" id="IPR052053">
    <property type="entry name" value="IM_YidH-like"/>
</dbReference>
<keyword evidence="4 6" id="KW-1133">Transmembrane helix</keyword>
<gene>
    <name evidence="8" type="ORF">GCM10010995_16720</name>
</gene>
<comment type="subcellular location">
    <subcellularLocation>
        <location evidence="1">Cell membrane</location>
        <topology evidence="1">Multi-pass membrane protein</topology>
    </subcellularLocation>
</comment>
<keyword evidence="3 6" id="KW-0812">Transmembrane</keyword>
<keyword evidence="5 6" id="KW-0472">Membrane</keyword>
<feature type="transmembrane region" description="Helical" evidence="6">
    <location>
        <begin position="102"/>
        <end position="124"/>
    </location>
</feature>
<accession>A0A8J2Z567</accession>
<evidence type="ECO:0000256" key="5">
    <source>
        <dbReference type="ARBA" id="ARBA00023136"/>
    </source>
</evidence>
<comment type="caution">
    <text evidence="8">The sequence shown here is derived from an EMBL/GenBank/DDBJ whole genome shotgun (WGS) entry which is preliminary data.</text>
</comment>
<evidence type="ECO:0000256" key="4">
    <source>
        <dbReference type="ARBA" id="ARBA00022989"/>
    </source>
</evidence>
<reference evidence="8" key="1">
    <citation type="journal article" date="2014" name="Int. J. Syst. Evol. Microbiol.">
        <title>Complete genome sequence of Corynebacterium casei LMG S-19264T (=DSM 44701T), isolated from a smear-ripened cheese.</title>
        <authorList>
            <consortium name="US DOE Joint Genome Institute (JGI-PGF)"/>
            <person name="Walter F."/>
            <person name="Albersmeier A."/>
            <person name="Kalinowski J."/>
            <person name="Ruckert C."/>
        </authorList>
    </citation>
    <scope>NUCLEOTIDE SEQUENCE</scope>
    <source>
        <strain evidence="8">CGMCC 1.15758</strain>
    </source>
</reference>